<dbReference type="RefSeq" id="WP_381494093.1">
    <property type="nucleotide sequence ID" value="NZ_JBHTIK010000015.1"/>
</dbReference>
<dbReference type="Pfam" id="PF00441">
    <property type="entry name" value="Acyl-CoA_dh_1"/>
    <property type="match status" value="1"/>
</dbReference>
<evidence type="ECO:0000259" key="7">
    <source>
        <dbReference type="Pfam" id="PF02770"/>
    </source>
</evidence>
<organism evidence="9 10">
    <name type="scientific">Sphingosinicella xenopeptidilytica</name>
    <dbReference type="NCBI Taxonomy" id="364098"/>
    <lineage>
        <taxon>Bacteria</taxon>
        <taxon>Pseudomonadati</taxon>
        <taxon>Pseudomonadota</taxon>
        <taxon>Alphaproteobacteria</taxon>
        <taxon>Sphingomonadales</taxon>
        <taxon>Sphingosinicellaceae</taxon>
        <taxon>Sphingosinicella</taxon>
    </lineage>
</organism>
<comment type="cofactor">
    <cofactor evidence="1 5">
        <name>FAD</name>
        <dbReference type="ChEBI" id="CHEBI:57692"/>
    </cofactor>
</comment>
<name>A0ABW3C8H5_SPHXN</name>
<feature type="domain" description="Acyl-CoA dehydrogenase/oxidase C-terminal" evidence="6">
    <location>
        <begin position="233"/>
        <end position="382"/>
    </location>
</feature>
<dbReference type="SUPFAM" id="SSF56645">
    <property type="entry name" value="Acyl-CoA dehydrogenase NM domain-like"/>
    <property type="match status" value="1"/>
</dbReference>
<evidence type="ECO:0000256" key="4">
    <source>
        <dbReference type="ARBA" id="ARBA00022827"/>
    </source>
</evidence>
<dbReference type="InterPro" id="IPR036250">
    <property type="entry name" value="AcylCo_DH-like_C"/>
</dbReference>
<dbReference type="InterPro" id="IPR037069">
    <property type="entry name" value="AcylCoA_DH/ox_N_sf"/>
</dbReference>
<evidence type="ECO:0000256" key="3">
    <source>
        <dbReference type="ARBA" id="ARBA00022630"/>
    </source>
</evidence>
<evidence type="ECO:0000313" key="9">
    <source>
        <dbReference type="EMBL" id="MFD0850209.1"/>
    </source>
</evidence>
<evidence type="ECO:0000313" key="10">
    <source>
        <dbReference type="Proteomes" id="UP001597124"/>
    </source>
</evidence>
<accession>A0ABW3C8H5</accession>
<evidence type="ECO:0000256" key="2">
    <source>
        <dbReference type="ARBA" id="ARBA00009347"/>
    </source>
</evidence>
<keyword evidence="3 5" id="KW-0285">Flavoprotein</keyword>
<dbReference type="PIRSF" id="PIRSF016578">
    <property type="entry name" value="HsaA"/>
    <property type="match status" value="1"/>
</dbReference>
<dbReference type="InterPro" id="IPR046373">
    <property type="entry name" value="Acyl-CoA_Oxase/DH_mid-dom_sf"/>
</dbReference>
<comment type="caution">
    <text evidence="9">The sequence shown here is derived from an EMBL/GenBank/DDBJ whole genome shotgun (WGS) entry which is preliminary data.</text>
</comment>
<evidence type="ECO:0000256" key="5">
    <source>
        <dbReference type="RuleBase" id="RU362125"/>
    </source>
</evidence>
<dbReference type="Pfam" id="PF02770">
    <property type="entry name" value="Acyl-CoA_dh_M"/>
    <property type="match status" value="1"/>
</dbReference>
<sequence length="386" mass="42208">MNFDEGEIVASLREALGRFIEKEMPRSAVAEWDARNHFPRDVFKKLADLGVMGLTIPEEYGGVGRDIFATMVVIEELSRRSLAVSVPYIMAACYAGMNIEECGTEAQKREILPKIVTGDMLFAYGLTEPDAGADLASVKTRAERHGDVIRVNGAKRFCSGAGIADYIYTLVRTGPEGERHRNLSFVLIPPTAKGVTITKIEAMGMKGAATTDVSFDDVEVPIENLVGGEAAWNKGWPMLVGPGLDVEKLEVAAIGIGIARAALDDAWAYAQERRQFGRRIGEFQSIQHKLADMQTQIHAARLTLYHAAWLANQRRPCSSETSMAKLFATEVAKAAALECQTILGAYGYVKDFDAERYVRDALLMPIIGGSSAVQRGNIFKQAMAVR</sequence>
<dbReference type="PANTHER" id="PTHR43884:SF12">
    <property type="entry name" value="ISOVALERYL-COA DEHYDROGENASE, MITOCHONDRIAL-RELATED"/>
    <property type="match status" value="1"/>
</dbReference>
<dbReference type="Gene3D" id="1.20.140.10">
    <property type="entry name" value="Butyryl-CoA Dehydrogenase, subunit A, domain 3"/>
    <property type="match status" value="1"/>
</dbReference>
<dbReference type="Pfam" id="PF02771">
    <property type="entry name" value="Acyl-CoA_dh_N"/>
    <property type="match status" value="1"/>
</dbReference>
<dbReference type="InterPro" id="IPR013786">
    <property type="entry name" value="AcylCoA_DH/ox_N"/>
</dbReference>
<keyword evidence="4 5" id="KW-0274">FAD</keyword>
<evidence type="ECO:0000259" key="8">
    <source>
        <dbReference type="Pfam" id="PF02771"/>
    </source>
</evidence>
<dbReference type="InterPro" id="IPR009100">
    <property type="entry name" value="AcylCoA_DH/oxidase_NM_dom_sf"/>
</dbReference>
<dbReference type="SUPFAM" id="SSF47203">
    <property type="entry name" value="Acyl-CoA dehydrogenase C-terminal domain-like"/>
    <property type="match status" value="1"/>
</dbReference>
<evidence type="ECO:0000256" key="1">
    <source>
        <dbReference type="ARBA" id="ARBA00001974"/>
    </source>
</evidence>
<dbReference type="Gene3D" id="1.10.540.10">
    <property type="entry name" value="Acyl-CoA dehydrogenase/oxidase, N-terminal domain"/>
    <property type="match status" value="1"/>
</dbReference>
<reference evidence="10" key="1">
    <citation type="journal article" date="2019" name="Int. J. Syst. Evol. Microbiol.">
        <title>The Global Catalogue of Microorganisms (GCM) 10K type strain sequencing project: providing services to taxonomists for standard genome sequencing and annotation.</title>
        <authorList>
            <consortium name="The Broad Institute Genomics Platform"/>
            <consortium name="The Broad Institute Genome Sequencing Center for Infectious Disease"/>
            <person name="Wu L."/>
            <person name="Ma J."/>
        </authorList>
    </citation>
    <scope>NUCLEOTIDE SEQUENCE [LARGE SCALE GENOMIC DNA]</scope>
    <source>
        <strain evidence="10">CCUG 52537</strain>
    </source>
</reference>
<gene>
    <name evidence="9" type="ORF">ACFQ00_17880</name>
</gene>
<dbReference type="Proteomes" id="UP001597124">
    <property type="component" value="Unassembled WGS sequence"/>
</dbReference>
<dbReference type="EMBL" id="JBHTIK010000015">
    <property type="protein sequence ID" value="MFD0850209.1"/>
    <property type="molecule type" value="Genomic_DNA"/>
</dbReference>
<feature type="domain" description="Acyl-CoA dehydrogenase/oxidase N-terminal" evidence="8">
    <location>
        <begin position="12"/>
        <end position="119"/>
    </location>
</feature>
<comment type="similarity">
    <text evidence="2 5">Belongs to the acyl-CoA dehydrogenase family.</text>
</comment>
<proteinExistence type="inferred from homology"/>
<protein>
    <submittedName>
        <fullName evidence="9">Acyl-CoA dehydrogenase family protein</fullName>
        <ecNumber evidence="9">1.-.-.-</ecNumber>
    </submittedName>
</protein>
<dbReference type="InterPro" id="IPR009075">
    <property type="entry name" value="AcylCo_DH/oxidase_C"/>
</dbReference>
<keyword evidence="5 9" id="KW-0560">Oxidoreductase</keyword>
<dbReference type="GO" id="GO:0016491">
    <property type="term" value="F:oxidoreductase activity"/>
    <property type="evidence" value="ECO:0007669"/>
    <property type="project" value="UniProtKB-KW"/>
</dbReference>
<dbReference type="Gene3D" id="2.40.110.10">
    <property type="entry name" value="Butyryl-CoA Dehydrogenase, subunit A, domain 2"/>
    <property type="match status" value="1"/>
</dbReference>
<dbReference type="PANTHER" id="PTHR43884">
    <property type="entry name" value="ACYL-COA DEHYDROGENASE"/>
    <property type="match status" value="1"/>
</dbReference>
<feature type="domain" description="Acyl-CoA oxidase/dehydrogenase middle" evidence="7">
    <location>
        <begin position="123"/>
        <end position="218"/>
    </location>
</feature>
<dbReference type="EC" id="1.-.-.-" evidence="9"/>
<evidence type="ECO:0000259" key="6">
    <source>
        <dbReference type="Pfam" id="PF00441"/>
    </source>
</evidence>
<keyword evidence="10" id="KW-1185">Reference proteome</keyword>
<dbReference type="InterPro" id="IPR006091">
    <property type="entry name" value="Acyl-CoA_Oxase/DH_mid-dom"/>
</dbReference>